<keyword evidence="1" id="KW-1133">Transmembrane helix</keyword>
<evidence type="ECO:0000259" key="2">
    <source>
        <dbReference type="Pfam" id="PF06713"/>
    </source>
</evidence>
<organism evidence="3 4">
    <name type="scientific">Rhabdobacter roseus</name>
    <dbReference type="NCBI Taxonomy" id="1655419"/>
    <lineage>
        <taxon>Bacteria</taxon>
        <taxon>Pseudomonadati</taxon>
        <taxon>Bacteroidota</taxon>
        <taxon>Cytophagia</taxon>
        <taxon>Cytophagales</taxon>
        <taxon>Cytophagaceae</taxon>
        <taxon>Rhabdobacter</taxon>
    </lineage>
</organism>
<protein>
    <recommendedName>
        <fullName evidence="2">Uncharacterized protein YyaB-like PH domain-containing protein</fullName>
    </recommendedName>
</protein>
<feature type="transmembrane region" description="Helical" evidence="1">
    <location>
        <begin position="36"/>
        <end position="58"/>
    </location>
</feature>
<keyword evidence="4" id="KW-1185">Reference proteome</keyword>
<dbReference type="GO" id="GO:0030153">
    <property type="term" value="P:bacteriocin immunity"/>
    <property type="evidence" value="ECO:0007669"/>
    <property type="project" value="InterPro"/>
</dbReference>
<reference evidence="3 4" key="1">
    <citation type="submission" date="2020-08" db="EMBL/GenBank/DDBJ databases">
        <title>Genomic Encyclopedia of Type Strains, Phase IV (KMG-IV): sequencing the most valuable type-strain genomes for metagenomic binning, comparative biology and taxonomic classification.</title>
        <authorList>
            <person name="Goeker M."/>
        </authorList>
    </citation>
    <scope>NUCLEOTIDE SEQUENCE [LARGE SCALE GENOMIC DNA]</scope>
    <source>
        <strain evidence="3 4">DSM 105074</strain>
    </source>
</reference>
<dbReference type="Proteomes" id="UP000557307">
    <property type="component" value="Unassembled WGS sequence"/>
</dbReference>
<sequence length="142" mass="15901">MNIVFKSKLGLELVIPLAIILGGMGILFLLQGIWPGLVIILGTSAFIIHTFLSTEYTVDASYLRVRSGIFFNKTIEIASIRKVEETNTLLSSPAMSLDRLEVFYNRFDSVIVSPKEKAAFIRQLQAVNDRIEVVLHDKSTRS</sequence>
<dbReference type="RefSeq" id="WP_184175250.1">
    <property type="nucleotide sequence ID" value="NZ_JACHGF010000005.1"/>
</dbReference>
<feature type="transmembrane region" description="Helical" evidence="1">
    <location>
        <begin position="9"/>
        <end position="30"/>
    </location>
</feature>
<accession>A0A840TZD1</accession>
<evidence type="ECO:0000313" key="4">
    <source>
        <dbReference type="Proteomes" id="UP000557307"/>
    </source>
</evidence>
<keyword evidence="1" id="KW-0472">Membrane</keyword>
<evidence type="ECO:0000256" key="1">
    <source>
        <dbReference type="SAM" id="Phobius"/>
    </source>
</evidence>
<dbReference type="EMBL" id="JACHGF010000005">
    <property type="protein sequence ID" value="MBB5285260.1"/>
    <property type="molecule type" value="Genomic_DNA"/>
</dbReference>
<dbReference type="Pfam" id="PF06713">
    <property type="entry name" value="bPH_4"/>
    <property type="match status" value="1"/>
</dbReference>
<proteinExistence type="predicted"/>
<keyword evidence="1" id="KW-0812">Transmembrane</keyword>
<feature type="domain" description="Uncharacterized protein YyaB-like PH" evidence="2">
    <location>
        <begin position="54"/>
        <end position="127"/>
    </location>
</feature>
<dbReference type="InterPro" id="IPR009589">
    <property type="entry name" value="PH_YyaB-like"/>
</dbReference>
<dbReference type="AlphaFoldDB" id="A0A840TZD1"/>
<gene>
    <name evidence="3" type="ORF">HNQ92_003417</name>
</gene>
<evidence type="ECO:0000313" key="3">
    <source>
        <dbReference type="EMBL" id="MBB5285260.1"/>
    </source>
</evidence>
<name>A0A840TZD1_9BACT</name>
<comment type="caution">
    <text evidence="3">The sequence shown here is derived from an EMBL/GenBank/DDBJ whole genome shotgun (WGS) entry which is preliminary data.</text>
</comment>